<comment type="caution">
    <text evidence="2">The sequence shown here is derived from an EMBL/GenBank/DDBJ whole genome shotgun (WGS) entry which is preliminary data.</text>
</comment>
<dbReference type="RefSeq" id="WP_115551311.1">
    <property type="nucleotide sequence ID" value="NZ_CAPHNE010000098.1"/>
</dbReference>
<dbReference type="Pfam" id="PF02348">
    <property type="entry name" value="CTP_transf_3"/>
    <property type="match status" value="1"/>
</dbReference>
<dbReference type="OrthoDB" id="9805604at2"/>
<reference evidence="2 3" key="1">
    <citation type="submission" date="2018-04" db="EMBL/GenBank/DDBJ databases">
        <title>Novel Campyloabacter and Helicobacter Species and Strains.</title>
        <authorList>
            <person name="Mannion A.J."/>
            <person name="Shen Z."/>
            <person name="Fox J.G."/>
        </authorList>
    </citation>
    <scope>NUCLEOTIDE SEQUENCE [LARGE SCALE GENOMIC DNA]</scope>
    <source>
        <strain evidence="2 3">MIT 99-5101</strain>
    </source>
</reference>
<keyword evidence="2" id="KW-0548">Nucleotidyltransferase</keyword>
<dbReference type="EMBL" id="NXLS01000003">
    <property type="protein sequence ID" value="RDU63282.1"/>
    <property type="molecule type" value="Genomic_DNA"/>
</dbReference>
<gene>
    <name evidence="2" type="primary">pseF</name>
    <name evidence="2" type="ORF">CQA43_03900</name>
</gene>
<dbReference type="Proteomes" id="UP000256650">
    <property type="component" value="Unassembled WGS sequence"/>
</dbReference>
<keyword evidence="2" id="KW-0808">Transferase</keyword>
<dbReference type="InterPro" id="IPR020039">
    <property type="entry name" value="PseF"/>
</dbReference>
<dbReference type="PANTHER" id="PTHR21485">
    <property type="entry name" value="HAD SUPERFAMILY MEMBERS CMAS AND KDSC"/>
    <property type="match status" value="1"/>
</dbReference>
<dbReference type="GO" id="GO:0008781">
    <property type="term" value="F:N-acylneuraminate cytidylyltransferase activity"/>
    <property type="evidence" value="ECO:0007669"/>
    <property type="project" value="TreeGrafter"/>
</dbReference>
<name>A0A3D8IDQ3_9HELI</name>
<dbReference type="EC" id="2.7.7.81" evidence="1"/>
<evidence type="ECO:0000313" key="3">
    <source>
        <dbReference type="Proteomes" id="UP000256650"/>
    </source>
</evidence>
<dbReference type="SUPFAM" id="SSF53448">
    <property type="entry name" value="Nucleotide-diphospho-sugar transferases"/>
    <property type="match status" value="1"/>
</dbReference>
<sequence length="234" mass="26982">MESCVCVIPARGGSKRIKRKNLKNFCGKPILSYSLQNAQKSGIFDKILVSSDDEEILEFAKSFGVSALRRPENLSTDYSSTREVILHAIESLEMQEVESQDLWICCLYATAPLLDSKTLTESFLQAKTYASSCYCFGAVEYDYSPYRAFNIIENHNKMLFKEHFSKRSQDLEKIYHDAGQFYFARSSVWRNRENIFEDSVSIVLPPMRVQDIDTLEDWELAELKFKLLANSCRK</sequence>
<dbReference type="InterPro" id="IPR050793">
    <property type="entry name" value="CMP-NeuNAc_synthase"/>
</dbReference>
<dbReference type="GeneID" id="82535426"/>
<dbReference type="PANTHER" id="PTHR21485:SF6">
    <property type="entry name" value="N-ACYLNEURAMINATE CYTIDYLYLTRANSFERASE-RELATED"/>
    <property type="match status" value="1"/>
</dbReference>
<proteinExistence type="predicted"/>
<dbReference type="Gene3D" id="3.90.550.10">
    <property type="entry name" value="Spore Coat Polysaccharide Biosynthesis Protein SpsA, Chain A"/>
    <property type="match status" value="1"/>
</dbReference>
<protein>
    <recommendedName>
        <fullName evidence="1">Pseudaminic acid cytidylyltransferase</fullName>
        <ecNumber evidence="1">2.7.7.81</ecNumber>
    </recommendedName>
</protein>
<organism evidence="2 3">
    <name type="scientific">Helicobacter ganmani</name>
    <dbReference type="NCBI Taxonomy" id="60246"/>
    <lineage>
        <taxon>Bacteria</taxon>
        <taxon>Pseudomonadati</taxon>
        <taxon>Campylobacterota</taxon>
        <taxon>Epsilonproteobacteria</taxon>
        <taxon>Campylobacterales</taxon>
        <taxon>Helicobacteraceae</taxon>
        <taxon>Helicobacter</taxon>
    </lineage>
</organism>
<dbReference type="NCBIfam" id="TIGR03584">
    <property type="entry name" value="PseF"/>
    <property type="match status" value="1"/>
</dbReference>
<dbReference type="InterPro" id="IPR003329">
    <property type="entry name" value="Cytidylyl_trans"/>
</dbReference>
<dbReference type="CDD" id="cd02513">
    <property type="entry name" value="CMP-NeuAc_Synthase"/>
    <property type="match status" value="1"/>
</dbReference>
<dbReference type="InterPro" id="IPR029044">
    <property type="entry name" value="Nucleotide-diphossugar_trans"/>
</dbReference>
<keyword evidence="3" id="KW-1185">Reference proteome</keyword>
<accession>A0A3D8IDQ3</accession>
<evidence type="ECO:0000256" key="1">
    <source>
        <dbReference type="NCBIfam" id="TIGR03584"/>
    </source>
</evidence>
<dbReference type="AlphaFoldDB" id="A0A3D8IDQ3"/>
<evidence type="ECO:0000313" key="2">
    <source>
        <dbReference type="EMBL" id="RDU63282.1"/>
    </source>
</evidence>